<dbReference type="InterPro" id="IPR008969">
    <property type="entry name" value="CarboxyPept-like_regulatory"/>
</dbReference>
<feature type="signal peptide" evidence="1">
    <location>
        <begin position="1"/>
        <end position="20"/>
    </location>
</feature>
<dbReference type="GO" id="GO:0004180">
    <property type="term" value="F:carboxypeptidase activity"/>
    <property type="evidence" value="ECO:0007669"/>
    <property type="project" value="UniProtKB-KW"/>
</dbReference>
<sequence>MIFKNFLVCCFTAFTSITFAQNNTVTVSGTVTDSLQQPLTSVTLIAKPKQENFKTTYTISDSNGYYKLQLNNGLVYELNISYLGHNSIKNEVYFTENTIDYNFKLTSKNESLDEVVINYKYKPIEKNKNTITYNLKAFTNGNEFKMKEVLEKLPGVKVEDNVIKVQGKTVTKLMIEGKPFFDGSTKLAIENIPADVMDKIEIISDYKESELLRNLADNEDLALNVVLKEYKKDFYFGDIEAAVGFGLDEFYSLHPAIFKYSPKSNISFIGDINNYNKSSLNFGDLSKLVGGSSNLFKKNDLTNNLLNAASSNQERFESFTRFSALNFQHEVNKKLCISGYGIYSNNDIINKSLSAREYLSDNASVFETRNDFRDANDSSGILNLKLDYNPNVSQKWMYNINYLRNTNNFQQESLSSSETTGEFFTKANGMGDNFSQNLEGYLKIDDRHTMGVGLHHSSTNSNSTENWSSDTAFLQDFLPLMTATNYLIQQNGAVRSEKFNVLIKDYW</sequence>
<comment type="caution">
    <text evidence="2">The sequence shown here is derived from an EMBL/GenBank/DDBJ whole genome shotgun (WGS) entry which is preliminary data.</text>
</comment>
<reference evidence="2 3" key="1">
    <citation type="submission" date="2018-11" db="EMBL/GenBank/DDBJ databases">
        <title>Flavobacterium sp. nov., YIM 102600 draft genome.</title>
        <authorList>
            <person name="Li G."/>
            <person name="Jiang Y."/>
        </authorList>
    </citation>
    <scope>NUCLEOTIDE SEQUENCE [LARGE SCALE GENOMIC DNA]</scope>
    <source>
        <strain evidence="2 3">YIM 102600</strain>
    </source>
</reference>
<dbReference type="Proteomes" id="UP000271937">
    <property type="component" value="Unassembled WGS sequence"/>
</dbReference>
<protein>
    <submittedName>
        <fullName evidence="2">Carboxypeptidase-like regulatory domain-containing protein</fullName>
    </submittedName>
</protein>
<dbReference type="SUPFAM" id="SSF49464">
    <property type="entry name" value="Carboxypeptidase regulatory domain-like"/>
    <property type="match status" value="1"/>
</dbReference>
<organism evidence="2 3">
    <name type="scientific">Flavobacterium macacae</name>
    <dbReference type="NCBI Taxonomy" id="2488993"/>
    <lineage>
        <taxon>Bacteria</taxon>
        <taxon>Pseudomonadati</taxon>
        <taxon>Bacteroidota</taxon>
        <taxon>Flavobacteriia</taxon>
        <taxon>Flavobacteriales</taxon>
        <taxon>Flavobacteriaceae</taxon>
        <taxon>Flavobacterium</taxon>
    </lineage>
</organism>
<keyword evidence="2" id="KW-0121">Carboxypeptidase</keyword>
<dbReference type="EMBL" id="RQVR01000001">
    <property type="protein sequence ID" value="RRJ94103.1"/>
    <property type="molecule type" value="Genomic_DNA"/>
</dbReference>
<evidence type="ECO:0000313" key="2">
    <source>
        <dbReference type="EMBL" id="RRJ94103.1"/>
    </source>
</evidence>
<dbReference type="RefSeq" id="WP_125011245.1">
    <property type="nucleotide sequence ID" value="NZ_RQVR01000001.1"/>
</dbReference>
<dbReference type="Gene3D" id="2.60.40.1120">
    <property type="entry name" value="Carboxypeptidase-like, regulatory domain"/>
    <property type="match status" value="1"/>
</dbReference>
<accession>A0A3P3WLN6</accession>
<dbReference type="SUPFAM" id="SSF56935">
    <property type="entry name" value="Porins"/>
    <property type="match status" value="1"/>
</dbReference>
<keyword evidence="1" id="KW-0732">Signal</keyword>
<dbReference type="Pfam" id="PF13715">
    <property type="entry name" value="CarbopepD_reg_2"/>
    <property type="match status" value="1"/>
</dbReference>
<feature type="chain" id="PRO_5018269887" evidence="1">
    <location>
        <begin position="21"/>
        <end position="507"/>
    </location>
</feature>
<evidence type="ECO:0000313" key="3">
    <source>
        <dbReference type="Proteomes" id="UP000271937"/>
    </source>
</evidence>
<proteinExistence type="predicted"/>
<keyword evidence="2" id="KW-0378">Hydrolase</keyword>
<name>A0A3P3WLN6_9FLAO</name>
<dbReference type="AlphaFoldDB" id="A0A3P3WLN6"/>
<gene>
    <name evidence="2" type="ORF">EG849_01135</name>
</gene>
<evidence type="ECO:0000256" key="1">
    <source>
        <dbReference type="SAM" id="SignalP"/>
    </source>
</evidence>
<keyword evidence="2" id="KW-0645">Protease</keyword>
<dbReference type="OrthoDB" id="603275at2"/>
<keyword evidence="3" id="KW-1185">Reference proteome</keyword>